<dbReference type="SUPFAM" id="SSF55729">
    <property type="entry name" value="Acyl-CoA N-acyltransferases (Nat)"/>
    <property type="match status" value="1"/>
</dbReference>
<feature type="domain" description="N-acetyltransferase" evidence="1">
    <location>
        <begin position="1"/>
        <end position="88"/>
    </location>
</feature>
<gene>
    <name evidence="2" type="ORF">SLS62_010039</name>
</gene>
<dbReference type="PANTHER" id="PTHR42791">
    <property type="entry name" value="GNAT FAMILY ACETYLTRANSFERASE"/>
    <property type="match status" value="1"/>
</dbReference>
<accession>A0AAN9UBD7</accession>
<sequence length="102" mass="11409">MGERPHLLLALLATAPEQRCRGAGGLLVRWGIDRSEATGLPCYLQASEQGRRLYRHHGFRDLDTVVFHLAEYGLDGVERMTEMIREPSTVIEKYGNPTQDGG</sequence>
<dbReference type="PANTHER" id="PTHR42791:SF14">
    <property type="entry name" value="N-ACETYLTRANSFERASE DOMAIN-CONTAINING PROTEIN"/>
    <property type="match status" value="1"/>
</dbReference>
<dbReference type="InterPro" id="IPR016181">
    <property type="entry name" value="Acyl_CoA_acyltransferase"/>
</dbReference>
<dbReference type="InterPro" id="IPR000182">
    <property type="entry name" value="GNAT_dom"/>
</dbReference>
<protein>
    <recommendedName>
        <fullName evidence="1">N-acetyltransferase domain-containing protein</fullName>
    </recommendedName>
</protein>
<dbReference type="Proteomes" id="UP001320420">
    <property type="component" value="Unassembled WGS sequence"/>
</dbReference>
<dbReference type="EMBL" id="JAKJXP020000115">
    <property type="protein sequence ID" value="KAK7744806.1"/>
    <property type="molecule type" value="Genomic_DNA"/>
</dbReference>
<keyword evidence="3" id="KW-1185">Reference proteome</keyword>
<evidence type="ECO:0000259" key="1">
    <source>
        <dbReference type="PROSITE" id="PS51186"/>
    </source>
</evidence>
<dbReference type="Pfam" id="PF00583">
    <property type="entry name" value="Acetyltransf_1"/>
    <property type="match status" value="1"/>
</dbReference>
<evidence type="ECO:0000313" key="2">
    <source>
        <dbReference type="EMBL" id="KAK7744806.1"/>
    </source>
</evidence>
<reference evidence="2 3" key="1">
    <citation type="submission" date="2024-02" db="EMBL/GenBank/DDBJ databases">
        <title>De novo assembly and annotation of 12 fungi associated with fruit tree decline syndrome in Ontario, Canada.</title>
        <authorList>
            <person name="Sulman M."/>
            <person name="Ellouze W."/>
            <person name="Ilyukhin E."/>
        </authorList>
    </citation>
    <scope>NUCLEOTIDE SEQUENCE [LARGE SCALE GENOMIC DNA]</scope>
    <source>
        <strain evidence="2 3">M11/M66-122</strain>
    </source>
</reference>
<dbReference type="AlphaFoldDB" id="A0AAN9UBD7"/>
<name>A0AAN9UBD7_9PEZI</name>
<dbReference type="GO" id="GO:0016747">
    <property type="term" value="F:acyltransferase activity, transferring groups other than amino-acyl groups"/>
    <property type="evidence" value="ECO:0007669"/>
    <property type="project" value="InterPro"/>
</dbReference>
<proteinExistence type="predicted"/>
<dbReference type="Gene3D" id="3.40.630.30">
    <property type="match status" value="1"/>
</dbReference>
<organism evidence="2 3">
    <name type="scientific">Diatrype stigma</name>
    <dbReference type="NCBI Taxonomy" id="117547"/>
    <lineage>
        <taxon>Eukaryota</taxon>
        <taxon>Fungi</taxon>
        <taxon>Dikarya</taxon>
        <taxon>Ascomycota</taxon>
        <taxon>Pezizomycotina</taxon>
        <taxon>Sordariomycetes</taxon>
        <taxon>Xylariomycetidae</taxon>
        <taxon>Xylariales</taxon>
        <taxon>Diatrypaceae</taxon>
        <taxon>Diatrype</taxon>
    </lineage>
</organism>
<evidence type="ECO:0000313" key="3">
    <source>
        <dbReference type="Proteomes" id="UP001320420"/>
    </source>
</evidence>
<dbReference type="InterPro" id="IPR052523">
    <property type="entry name" value="Trichothecene_AcTrans"/>
</dbReference>
<comment type="caution">
    <text evidence="2">The sequence shown here is derived from an EMBL/GenBank/DDBJ whole genome shotgun (WGS) entry which is preliminary data.</text>
</comment>
<dbReference type="PROSITE" id="PS51186">
    <property type="entry name" value="GNAT"/>
    <property type="match status" value="1"/>
</dbReference>